<dbReference type="InterPro" id="IPR013830">
    <property type="entry name" value="SGNH_hydro"/>
</dbReference>
<dbReference type="EMBL" id="MRCA01000015">
    <property type="protein sequence ID" value="OKH11793.1"/>
    <property type="molecule type" value="Genomic_DNA"/>
</dbReference>
<organism evidence="2 3">
    <name type="scientific">Fischerella major NIES-592</name>
    <dbReference type="NCBI Taxonomy" id="210994"/>
    <lineage>
        <taxon>Bacteria</taxon>
        <taxon>Bacillati</taxon>
        <taxon>Cyanobacteriota</taxon>
        <taxon>Cyanophyceae</taxon>
        <taxon>Nostocales</taxon>
        <taxon>Hapalosiphonaceae</taxon>
        <taxon>Fischerella</taxon>
    </lineage>
</organism>
<dbReference type="AlphaFoldDB" id="A0A1U7GUN4"/>
<sequence>MRRLWLINLSIVVTFVALEVIGKSTFNQTALGVNKNNKPLLITQNYSRTRIMPLGDSITGGEGVQNSYRRLLWFYLLNAGYSIDFVGSLQVNCGRRPSLPDFDLDNEGHCGWRADQILARIDEWASKTRPDVVLIHLGTNDLGSGETPESTIEDIRGIIQKLRYYNPYVKILLAEIIPSCGSLERKALFNAQIPTLANQTNTYQSPVMVVDQYSGFNLSDTFDGCHPNDTGEWKIANRWLEALKKVL</sequence>
<dbReference type="Pfam" id="PF13472">
    <property type="entry name" value="Lipase_GDSL_2"/>
    <property type="match status" value="1"/>
</dbReference>
<feature type="domain" description="SGNH hydrolase-type esterase" evidence="1">
    <location>
        <begin position="54"/>
        <end position="232"/>
    </location>
</feature>
<dbReference type="Proteomes" id="UP000186391">
    <property type="component" value="Unassembled WGS sequence"/>
</dbReference>
<dbReference type="Gene3D" id="3.40.50.1110">
    <property type="entry name" value="SGNH hydrolase"/>
    <property type="match status" value="1"/>
</dbReference>
<protein>
    <submittedName>
        <fullName evidence="2">Cellulose-binding protein</fullName>
    </submittedName>
</protein>
<dbReference type="GO" id="GO:0004622">
    <property type="term" value="F:phosphatidylcholine lysophospholipase activity"/>
    <property type="evidence" value="ECO:0007669"/>
    <property type="project" value="TreeGrafter"/>
</dbReference>
<reference evidence="2 3" key="1">
    <citation type="submission" date="2016-11" db="EMBL/GenBank/DDBJ databases">
        <title>Draft Genome Sequences of Nine Cyanobacterial Strains from Diverse Habitats.</title>
        <authorList>
            <person name="Zhu T."/>
            <person name="Hou S."/>
            <person name="Lu X."/>
            <person name="Hess W.R."/>
        </authorList>
    </citation>
    <scope>NUCLEOTIDE SEQUENCE [LARGE SCALE GENOMIC DNA]</scope>
    <source>
        <strain evidence="2 3">NIES-592</strain>
    </source>
</reference>
<dbReference type="SUPFAM" id="SSF52266">
    <property type="entry name" value="SGNH hydrolase"/>
    <property type="match status" value="1"/>
</dbReference>
<dbReference type="InterPro" id="IPR036514">
    <property type="entry name" value="SGNH_hydro_sf"/>
</dbReference>
<dbReference type="PANTHER" id="PTHR30383:SF2">
    <property type="entry name" value="CELLULOSE-BINDING PROTEIN"/>
    <property type="match status" value="1"/>
</dbReference>
<evidence type="ECO:0000313" key="3">
    <source>
        <dbReference type="Proteomes" id="UP000186391"/>
    </source>
</evidence>
<accession>A0A1U7GUN4</accession>
<dbReference type="InterPro" id="IPR051532">
    <property type="entry name" value="Ester_Hydrolysis_Enzymes"/>
</dbReference>
<evidence type="ECO:0000259" key="1">
    <source>
        <dbReference type="Pfam" id="PF13472"/>
    </source>
</evidence>
<comment type="caution">
    <text evidence="2">The sequence shown here is derived from an EMBL/GenBank/DDBJ whole genome shotgun (WGS) entry which is preliminary data.</text>
</comment>
<dbReference type="CDD" id="cd01833">
    <property type="entry name" value="XynB_like"/>
    <property type="match status" value="1"/>
</dbReference>
<dbReference type="PANTHER" id="PTHR30383">
    <property type="entry name" value="THIOESTERASE 1/PROTEASE 1/LYSOPHOSPHOLIPASE L1"/>
    <property type="match status" value="1"/>
</dbReference>
<dbReference type="OrthoDB" id="468550at2"/>
<keyword evidence="3" id="KW-1185">Reference proteome</keyword>
<proteinExistence type="predicted"/>
<evidence type="ECO:0000313" key="2">
    <source>
        <dbReference type="EMBL" id="OKH11793.1"/>
    </source>
</evidence>
<name>A0A1U7GUN4_9CYAN</name>
<gene>
    <name evidence="2" type="ORF">NIES592_20175</name>
</gene>